<keyword evidence="6 7" id="KW-0472">Membrane</keyword>
<dbReference type="PROSITE" id="PS50893">
    <property type="entry name" value="ABC_TRANSPORTER_2"/>
    <property type="match status" value="1"/>
</dbReference>
<dbReference type="KEGG" id="apre:CNX65_17065"/>
<dbReference type="EMBL" id="CP023445">
    <property type="protein sequence ID" value="ATE54777.1"/>
    <property type="molecule type" value="Genomic_DNA"/>
</dbReference>
<dbReference type="PANTHER" id="PTHR24221">
    <property type="entry name" value="ATP-BINDING CASSETTE SUB-FAMILY B"/>
    <property type="match status" value="1"/>
</dbReference>
<dbReference type="Pfam" id="PF00005">
    <property type="entry name" value="ABC_tran"/>
    <property type="match status" value="1"/>
</dbReference>
<feature type="transmembrane region" description="Helical" evidence="7">
    <location>
        <begin position="167"/>
        <end position="185"/>
    </location>
</feature>
<feature type="transmembrane region" description="Helical" evidence="7">
    <location>
        <begin position="30"/>
        <end position="53"/>
    </location>
</feature>
<keyword evidence="3" id="KW-0547">Nucleotide-binding</keyword>
<accession>A0A290Z6W8</accession>
<evidence type="ECO:0000256" key="5">
    <source>
        <dbReference type="ARBA" id="ARBA00022989"/>
    </source>
</evidence>
<dbReference type="SMART" id="SM00382">
    <property type="entry name" value="AAA"/>
    <property type="match status" value="1"/>
</dbReference>
<dbReference type="InterPro" id="IPR003593">
    <property type="entry name" value="AAA+_ATPase"/>
</dbReference>
<evidence type="ECO:0000256" key="2">
    <source>
        <dbReference type="ARBA" id="ARBA00022692"/>
    </source>
</evidence>
<evidence type="ECO:0000256" key="3">
    <source>
        <dbReference type="ARBA" id="ARBA00022741"/>
    </source>
</evidence>
<dbReference type="PROSITE" id="PS00211">
    <property type="entry name" value="ABC_TRANSPORTER_1"/>
    <property type="match status" value="1"/>
</dbReference>
<dbReference type="InterPro" id="IPR003439">
    <property type="entry name" value="ABC_transporter-like_ATP-bd"/>
</dbReference>
<evidence type="ECO:0000256" key="4">
    <source>
        <dbReference type="ARBA" id="ARBA00022840"/>
    </source>
</evidence>
<dbReference type="InterPro" id="IPR039421">
    <property type="entry name" value="Type_1_exporter"/>
</dbReference>
<dbReference type="AlphaFoldDB" id="A0A290Z6W8"/>
<comment type="subcellular location">
    <subcellularLocation>
        <location evidence="1">Cell membrane</location>
        <topology evidence="1">Multi-pass membrane protein</topology>
    </subcellularLocation>
</comment>
<sequence>MSADRAGRRWLRGLAAALRLSWEADARRSAAVLALFAAQPLVRTASIAALGWFVQSAVDGDLPGVRFAAALAGVSSVLSTLAARAALNLSATLIDRTSLLADRRVQELAHGAPGVEHYSDPAYLDRLALLRVERQHLVEGVDAVGLAVGTLARAAATAALLAAVTPWLLLVPLTAVLTLAANARAEAVRGRALVRASADLRRAEGVFTTAVDPDAAVELRVYGLARRLLGVHREAAARAARVLDRAALAEFGWLAVGWCAFGAGYLAGMLLVVAEHGAGGVGLGGVVLALVLLTTVNLLVALVVRYSGALLRTAGAGALLVWLQERAHALPWPGSLPPPPRLRDAVELDGVSFRYPGAEADALAEVSLRLPAGRVVALVGENGSGKSTLVSLLAGFHRPDRGAVLVDGVDLRELDLEAWRRRCSAAFQDFARLEFALGESVGVGELPRSAPDTQVAALRAVAGGDLVDELPRGLATPLGRSFPDGVGLSGGQWQKVALARMAMRREPLLVLLDEPTAAVDPVAEQEVLTSVVTAARRVAREAGAVCVVVTHRLSTARDADLVVVLSRGRVAEVGGHAELVARGGVYAGLFALQADAYR</sequence>
<dbReference type="PANTHER" id="PTHR24221:SF654">
    <property type="entry name" value="ATP-BINDING CASSETTE SUB-FAMILY B MEMBER 6"/>
    <property type="match status" value="1"/>
</dbReference>
<evidence type="ECO:0000256" key="7">
    <source>
        <dbReference type="SAM" id="Phobius"/>
    </source>
</evidence>
<evidence type="ECO:0000259" key="8">
    <source>
        <dbReference type="PROSITE" id="PS50893"/>
    </source>
</evidence>
<dbReference type="SUPFAM" id="SSF52540">
    <property type="entry name" value="P-loop containing nucleoside triphosphate hydrolases"/>
    <property type="match status" value="1"/>
</dbReference>
<feature type="transmembrane region" description="Helical" evidence="7">
    <location>
        <begin position="280"/>
        <end position="304"/>
    </location>
</feature>
<dbReference type="SUPFAM" id="SSF90123">
    <property type="entry name" value="ABC transporter transmembrane region"/>
    <property type="match status" value="1"/>
</dbReference>
<organism evidence="9 10">
    <name type="scientific">Actinosynnema pretiosum</name>
    <dbReference type="NCBI Taxonomy" id="42197"/>
    <lineage>
        <taxon>Bacteria</taxon>
        <taxon>Bacillati</taxon>
        <taxon>Actinomycetota</taxon>
        <taxon>Actinomycetes</taxon>
        <taxon>Pseudonocardiales</taxon>
        <taxon>Pseudonocardiaceae</taxon>
        <taxon>Actinosynnema</taxon>
    </lineage>
</organism>
<dbReference type="RefSeq" id="WP_096494256.1">
    <property type="nucleotide sequence ID" value="NZ_CP023445.1"/>
</dbReference>
<dbReference type="Gene3D" id="3.40.50.300">
    <property type="entry name" value="P-loop containing nucleotide triphosphate hydrolases"/>
    <property type="match status" value="1"/>
</dbReference>
<evidence type="ECO:0000256" key="6">
    <source>
        <dbReference type="ARBA" id="ARBA00023136"/>
    </source>
</evidence>
<keyword evidence="2 7" id="KW-0812">Transmembrane</keyword>
<feature type="domain" description="ABC transporter" evidence="8">
    <location>
        <begin position="346"/>
        <end position="592"/>
    </location>
</feature>
<evidence type="ECO:0000256" key="1">
    <source>
        <dbReference type="ARBA" id="ARBA00004651"/>
    </source>
</evidence>
<proteinExistence type="predicted"/>
<keyword evidence="4" id="KW-0067">ATP-binding</keyword>
<protein>
    <submittedName>
        <fullName evidence="9">ABC transporter permease</fullName>
    </submittedName>
</protein>
<keyword evidence="10" id="KW-1185">Reference proteome</keyword>
<dbReference type="GO" id="GO:0005524">
    <property type="term" value="F:ATP binding"/>
    <property type="evidence" value="ECO:0007669"/>
    <property type="project" value="UniProtKB-KW"/>
</dbReference>
<dbReference type="InterPro" id="IPR036640">
    <property type="entry name" value="ABC1_TM_sf"/>
</dbReference>
<name>A0A290Z6W8_9PSEU</name>
<feature type="transmembrane region" description="Helical" evidence="7">
    <location>
        <begin position="65"/>
        <end position="87"/>
    </location>
</feature>
<dbReference type="InterPro" id="IPR027417">
    <property type="entry name" value="P-loop_NTPase"/>
</dbReference>
<keyword evidence="5 7" id="KW-1133">Transmembrane helix</keyword>
<dbReference type="GO" id="GO:0005886">
    <property type="term" value="C:plasma membrane"/>
    <property type="evidence" value="ECO:0007669"/>
    <property type="project" value="UniProtKB-SubCell"/>
</dbReference>
<reference evidence="9" key="1">
    <citation type="submission" date="2017-09" db="EMBL/GenBank/DDBJ databases">
        <title>Complete Genome Sequence of ansamitocin-producing Bacterium Actinosynnema pretiosum X47.</title>
        <authorList>
            <person name="Cao G."/>
            <person name="Zong G."/>
            <person name="Zhong C."/>
            <person name="Fu J."/>
        </authorList>
    </citation>
    <scope>NUCLEOTIDE SEQUENCE [LARGE SCALE GENOMIC DNA]</scope>
    <source>
        <strain evidence="9">X47</strain>
    </source>
</reference>
<dbReference type="Proteomes" id="UP000218505">
    <property type="component" value="Chromosome"/>
</dbReference>
<feature type="transmembrane region" description="Helical" evidence="7">
    <location>
        <begin position="251"/>
        <end position="274"/>
    </location>
</feature>
<dbReference type="GO" id="GO:0034040">
    <property type="term" value="F:ATPase-coupled lipid transmembrane transporter activity"/>
    <property type="evidence" value="ECO:0007669"/>
    <property type="project" value="TreeGrafter"/>
</dbReference>
<dbReference type="GO" id="GO:0016887">
    <property type="term" value="F:ATP hydrolysis activity"/>
    <property type="evidence" value="ECO:0007669"/>
    <property type="project" value="InterPro"/>
</dbReference>
<dbReference type="InterPro" id="IPR017871">
    <property type="entry name" value="ABC_transporter-like_CS"/>
</dbReference>
<evidence type="ECO:0000313" key="9">
    <source>
        <dbReference type="EMBL" id="ATE54777.1"/>
    </source>
</evidence>
<gene>
    <name evidence="9" type="ORF">CNX65_17065</name>
</gene>
<evidence type="ECO:0000313" key="10">
    <source>
        <dbReference type="Proteomes" id="UP000218505"/>
    </source>
</evidence>